<dbReference type="Proteomes" id="UP000634136">
    <property type="component" value="Unassembled WGS sequence"/>
</dbReference>
<comment type="caution">
    <text evidence="1">The sequence shown here is derived from an EMBL/GenBank/DDBJ whole genome shotgun (WGS) entry which is preliminary data.</text>
</comment>
<evidence type="ECO:0000313" key="1">
    <source>
        <dbReference type="EMBL" id="KAF7842055.1"/>
    </source>
</evidence>
<name>A0A835CJ99_9FABA</name>
<dbReference type="EMBL" id="JAAIUW010000002">
    <property type="protein sequence ID" value="KAF7842055.1"/>
    <property type="molecule type" value="Genomic_DNA"/>
</dbReference>
<sequence>MCLDKTGHTFHVIMSPIRTLNPLGFANTTQSDRSPIRALNPLEFPYTMGSDHFDSLVQQA</sequence>
<protein>
    <submittedName>
        <fullName evidence="1">Uncharacterized protein</fullName>
    </submittedName>
</protein>
<evidence type="ECO:0000313" key="2">
    <source>
        <dbReference type="Proteomes" id="UP000634136"/>
    </source>
</evidence>
<proteinExistence type="predicted"/>
<gene>
    <name evidence="1" type="ORF">G2W53_004353</name>
</gene>
<organism evidence="1 2">
    <name type="scientific">Senna tora</name>
    <dbReference type="NCBI Taxonomy" id="362788"/>
    <lineage>
        <taxon>Eukaryota</taxon>
        <taxon>Viridiplantae</taxon>
        <taxon>Streptophyta</taxon>
        <taxon>Embryophyta</taxon>
        <taxon>Tracheophyta</taxon>
        <taxon>Spermatophyta</taxon>
        <taxon>Magnoliopsida</taxon>
        <taxon>eudicotyledons</taxon>
        <taxon>Gunneridae</taxon>
        <taxon>Pentapetalae</taxon>
        <taxon>rosids</taxon>
        <taxon>fabids</taxon>
        <taxon>Fabales</taxon>
        <taxon>Fabaceae</taxon>
        <taxon>Caesalpinioideae</taxon>
        <taxon>Cassia clade</taxon>
        <taxon>Senna</taxon>
    </lineage>
</organism>
<reference evidence="1" key="1">
    <citation type="submission" date="2020-09" db="EMBL/GenBank/DDBJ databases">
        <title>Genome-Enabled Discovery of Anthraquinone Biosynthesis in Senna tora.</title>
        <authorList>
            <person name="Kang S.-H."/>
            <person name="Pandey R.P."/>
            <person name="Lee C.-M."/>
            <person name="Sim J.-S."/>
            <person name="Jeong J.-T."/>
            <person name="Choi B.-S."/>
            <person name="Jung M."/>
            <person name="Ginzburg D."/>
            <person name="Zhao K."/>
            <person name="Won S.Y."/>
            <person name="Oh T.-J."/>
            <person name="Yu Y."/>
            <person name="Kim N.-H."/>
            <person name="Lee O.R."/>
            <person name="Lee T.-H."/>
            <person name="Bashyal P."/>
            <person name="Kim T.-S."/>
            <person name="Lee W.-H."/>
            <person name="Kawkins C."/>
            <person name="Kim C.-K."/>
            <person name="Kim J.S."/>
            <person name="Ahn B.O."/>
            <person name="Rhee S.Y."/>
            <person name="Sohng J.K."/>
        </authorList>
    </citation>
    <scope>NUCLEOTIDE SEQUENCE</scope>
    <source>
        <tissue evidence="1">Leaf</tissue>
    </source>
</reference>
<keyword evidence="2" id="KW-1185">Reference proteome</keyword>
<accession>A0A835CJ99</accession>
<dbReference type="AlphaFoldDB" id="A0A835CJ99"/>